<feature type="transmembrane region" description="Helical" evidence="1">
    <location>
        <begin position="21"/>
        <end position="40"/>
    </location>
</feature>
<reference evidence="2 3" key="1">
    <citation type="submission" date="2020-08" db="EMBL/GenBank/DDBJ databases">
        <title>Genomic Encyclopedia of Type Strains, Phase IV (KMG-IV): sequencing the most valuable type-strain genomes for metagenomic binning, comparative biology and taxonomic classification.</title>
        <authorList>
            <person name="Goeker M."/>
        </authorList>
    </citation>
    <scope>NUCLEOTIDE SEQUENCE [LARGE SCALE GENOMIC DNA]</scope>
    <source>
        <strain evidence="2 3">DSM 105137</strain>
    </source>
</reference>
<keyword evidence="1" id="KW-0472">Membrane</keyword>
<gene>
    <name evidence="2" type="ORF">GGR28_001771</name>
</gene>
<accession>A0A840E1Q6</accession>
<name>A0A840E1Q6_9BACT</name>
<protein>
    <submittedName>
        <fullName evidence="2">Lipopolysaccharide/colanic/teichoic acid biosynthesis glycosyltransferase</fullName>
    </submittedName>
</protein>
<keyword evidence="1" id="KW-1133">Transmembrane helix</keyword>
<sequence length="43" mass="5072">MAKVRKKRKRNAESARQTKRFFLITAAIVGVILFLMYLVFSRI</sequence>
<dbReference type="GO" id="GO:0016740">
    <property type="term" value="F:transferase activity"/>
    <property type="evidence" value="ECO:0007669"/>
    <property type="project" value="UniProtKB-KW"/>
</dbReference>
<dbReference type="EMBL" id="JACIFF010000004">
    <property type="protein sequence ID" value="MBB4079151.1"/>
    <property type="molecule type" value="Genomic_DNA"/>
</dbReference>
<evidence type="ECO:0000256" key="1">
    <source>
        <dbReference type="SAM" id="Phobius"/>
    </source>
</evidence>
<dbReference type="RefSeq" id="WP_262890757.1">
    <property type="nucleotide sequence ID" value="NZ_JACIFF010000004.1"/>
</dbReference>
<comment type="caution">
    <text evidence="2">The sequence shown here is derived from an EMBL/GenBank/DDBJ whole genome shotgun (WGS) entry which is preliminary data.</text>
</comment>
<keyword evidence="2" id="KW-0808">Transferase</keyword>
<organism evidence="2 3">
    <name type="scientific">Neolewinella aquimaris</name>
    <dbReference type="NCBI Taxonomy" id="1835722"/>
    <lineage>
        <taxon>Bacteria</taxon>
        <taxon>Pseudomonadati</taxon>
        <taxon>Bacteroidota</taxon>
        <taxon>Saprospiria</taxon>
        <taxon>Saprospirales</taxon>
        <taxon>Lewinellaceae</taxon>
        <taxon>Neolewinella</taxon>
    </lineage>
</organism>
<dbReference type="AlphaFoldDB" id="A0A840E1Q6"/>
<keyword evidence="3" id="KW-1185">Reference proteome</keyword>
<proteinExistence type="predicted"/>
<keyword evidence="1" id="KW-0812">Transmembrane</keyword>
<evidence type="ECO:0000313" key="3">
    <source>
        <dbReference type="Proteomes" id="UP000576209"/>
    </source>
</evidence>
<evidence type="ECO:0000313" key="2">
    <source>
        <dbReference type="EMBL" id="MBB4079151.1"/>
    </source>
</evidence>
<dbReference type="Proteomes" id="UP000576209">
    <property type="component" value="Unassembled WGS sequence"/>
</dbReference>